<organism evidence="1 2">
    <name type="scientific">Oceanospirillum sediminis</name>
    <dbReference type="NCBI Taxonomy" id="2760088"/>
    <lineage>
        <taxon>Bacteria</taxon>
        <taxon>Pseudomonadati</taxon>
        <taxon>Pseudomonadota</taxon>
        <taxon>Gammaproteobacteria</taxon>
        <taxon>Oceanospirillales</taxon>
        <taxon>Oceanospirillaceae</taxon>
        <taxon>Oceanospirillum</taxon>
    </lineage>
</organism>
<sequence>MCLFAFNSALAEEEPVIFDVYAGRYLLAQSLFGYQRDEILFIPVSALADALGIPYHLELAPLTLDLEKTAANNMMQLSEADNKLKLSGVGIKETIFPENAWLKDYVEFDAELFIQAEYLEKIWPLSLEFKYRDMLLSIEPRGFIPKIEAIKRDEYRKQKLKKRADRKSGRFHAGIPYSLLSAPILDWNWRYSSASNSHSFLVQGRGDLLGMGNRWNLLSGNKSDPRLTYWKSAYQVSDDDAQPPLAGYIKSLSFGDITTQSISDVFPYSGGTGVNLSTFRRSGNIFDKRAIVGQAPDKWEAELYINQQLIDFQTISSEGIYQFDVELVSGMNQITVRLYGPYGEERVDNHSVVITPNYLKKGEWGIAYSYIKTTSSISSMLYDQQIDSTDAHLVTLGLGLGLDADFRFNLISRQDESGELRTILGGDINGYLSDIAWRFRGYFTDTAATYSFSFDKKGDGLSYSSGVSDRSQWPVVLRDDKDVIREAYAGLNYSLNDITIPVTINNRVFFKEAISEDIWSLDQVVRFRLGHWNLAVNNSCDFFEYTESLCTPSAILRYRLGGFKARLLHQKEDKSDDYQQSLDLFIPHEIWPEWICKRYVEEYKKYCEGFGLGVNYQSSDESLLDLRLIWSGKSNHFSVGSELNWNRKDGAGFNLSVKGSLLPAKRGGYTANNEKLSYPAFGRIYHDENNNGTLDTDEKLISKKRFYQRGSISDFTNAEGVWMDLKSLSQVSLVMTDFEDPYRISPVNSIDIPVRPERVAYIDWPVIDTGSVEGMLSDSQGRPLSAVHLVLLDKESADQVAEMYTAYDGFFVMDFIPPGQYILYMRTEKEQIELARPEVSHENLWVVVNPVYQSG</sequence>
<dbReference type="GO" id="GO:0004180">
    <property type="term" value="F:carboxypeptidase activity"/>
    <property type="evidence" value="ECO:0007669"/>
    <property type="project" value="UniProtKB-KW"/>
</dbReference>
<proteinExistence type="predicted"/>
<dbReference type="SUPFAM" id="SSF49452">
    <property type="entry name" value="Starch-binding domain-like"/>
    <property type="match status" value="1"/>
</dbReference>
<gene>
    <name evidence="1" type="ORF">H4O21_19775</name>
</gene>
<keyword evidence="1" id="KW-0645">Protease</keyword>
<evidence type="ECO:0000313" key="1">
    <source>
        <dbReference type="EMBL" id="MBB1488853.1"/>
    </source>
</evidence>
<dbReference type="RefSeq" id="WP_182810625.1">
    <property type="nucleotide sequence ID" value="NZ_JACJFM010000037.1"/>
</dbReference>
<dbReference type="GO" id="GO:0030246">
    <property type="term" value="F:carbohydrate binding"/>
    <property type="evidence" value="ECO:0007669"/>
    <property type="project" value="InterPro"/>
</dbReference>
<reference evidence="1 2" key="1">
    <citation type="submission" date="2020-08" db="EMBL/GenBank/DDBJ databases">
        <title>Oceanospirillum sp. nov. isolated from marine sediment.</title>
        <authorList>
            <person name="Ji X."/>
        </authorList>
    </citation>
    <scope>NUCLEOTIDE SEQUENCE [LARGE SCALE GENOMIC DNA]</scope>
    <source>
        <strain evidence="1 2">D5</strain>
    </source>
</reference>
<protein>
    <submittedName>
        <fullName evidence="1">Carboxypeptidase regulatory-like domain-containing protein</fullName>
    </submittedName>
</protein>
<keyword evidence="1" id="KW-0121">Carboxypeptidase</keyword>
<keyword evidence="2" id="KW-1185">Reference proteome</keyword>
<name>A0A839ITS1_9GAMM</name>
<keyword evidence="1" id="KW-0378">Hydrolase</keyword>
<accession>A0A839ITS1</accession>
<dbReference type="InterPro" id="IPR013784">
    <property type="entry name" value="Carb-bd-like_fold"/>
</dbReference>
<dbReference type="EMBL" id="JACJFM010000037">
    <property type="protein sequence ID" value="MBB1488853.1"/>
    <property type="molecule type" value="Genomic_DNA"/>
</dbReference>
<dbReference type="AlphaFoldDB" id="A0A839ITS1"/>
<dbReference type="Proteomes" id="UP000565262">
    <property type="component" value="Unassembled WGS sequence"/>
</dbReference>
<comment type="caution">
    <text evidence="1">The sequence shown here is derived from an EMBL/GenBank/DDBJ whole genome shotgun (WGS) entry which is preliminary data.</text>
</comment>
<evidence type="ECO:0000313" key="2">
    <source>
        <dbReference type="Proteomes" id="UP000565262"/>
    </source>
</evidence>